<dbReference type="AlphaFoldDB" id="A0AAN9K2R9"/>
<gene>
    <name evidence="3" type="ORF">RJT34_05129</name>
</gene>
<comment type="similarity">
    <text evidence="1">Belongs to the TSR2 family.</text>
</comment>
<evidence type="ECO:0000256" key="2">
    <source>
        <dbReference type="ARBA" id="ARBA00022552"/>
    </source>
</evidence>
<dbReference type="PANTHER" id="PTHR21250">
    <property type="entry name" value="PRE-RRNA-PROCESSING PROTEIN TSR2 HOMOLOG"/>
    <property type="match status" value="1"/>
</dbReference>
<protein>
    <recommendedName>
        <fullName evidence="5">Pre-rRNA-processing protein TSR2</fullName>
    </recommendedName>
</protein>
<keyword evidence="4" id="KW-1185">Reference proteome</keyword>
<accession>A0AAN9K2R9</accession>
<evidence type="ECO:0000313" key="3">
    <source>
        <dbReference type="EMBL" id="KAK7308848.1"/>
    </source>
</evidence>
<name>A0AAN9K2R9_CLITE</name>
<dbReference type="InterPro" id="IPR019398">
    <property type="entry name" value="Pre-rRNA_process_TSR2"/>
</dbReference>
<sequence>MDSIGGNHHGRAETNPMILLQKNIILLLSRWHALQMAIQNEWGGSDSLQKSHQLVADLFYWFSKSNAPIPIEDLESLLHESMLLTFNTEIEDGSIEQVAEQLVNFHEEYLSHQSS</sequence>
<evidence type="ECO:0000256" key="1">
    <source>
        <dbReference type="ARBA" id="ARBA00006524"/>
    </source>
</evidence>
<evidence type="ECO:0000313" key="4">
    <source>
        <dbReference type="Proteomes" id="UP001359559"/>
    </source>
</evidence>
<evidence type="ECO:0008006" key="5">
    <source>
        <dbReference type="Google" id="ProtNLM"/>
    </source>
</evidence>
<proteinExistence type="inferred from homology"/>
<dbReference type="GO" id="GO:0006364">
    <property type="term" value="P:rRNA processing"/>
    <property type="evidence" value="ECO:0007669"/>
    <property type="project" value="UniProtKB-KW"/>
</dbReference>
<dbReference type="EMBL" id="JAYKXN010000002">
    <property type="protein sequence ID" value="KAK7308848.1"/>
    <property type="molecule type" value="Genomic_DNA"/>
</dbReference>
<dbReference type="Proteomes" id="UP001359559">
    <property type="component" value="Unassembled WGS sequence"/>
</dbReference>
<keyword evidence="2" id="KW-0698">rRNA processing</keyword>
<dbReference type="Pfam" id="PF10273">
    <property type="entry name" value="WGG"/>
    <property type="match status" value="1"/>
</dbReference>
<reference evidence="3 4" key="1">
    <citation type="submission" date="2024-01" db="EMBL/GenBank/DDBJ databases">
        <title>The genomes of 5 underutilized Papilionoideae crops provide insights into root nodulation and disease resistance.</title>
        <authorList>
            <person name="Yuan L."/>
        </authorList>
    </citation>
    <scope>NUCLEOTIDE SEQUENCE [LARGE SCALE GENOMIC DNA]</scope>
    <source>
        <strain evidence="3">LY-2023</strain>
        <tissue evidence="3">Leaf</tissue>
    </source>
</reference>
<comment type="caution">
    <text evidence="3">The sequence shown here is derived from an EMBL/GenBank/DDBJ whole genome shotgun (WGS) entry which is preliminary data.</text>
</comment>
<organism evidence="3 4">
    <name type="scientific">Clitoria ternatea</name>
    <name type="common">Butterfly pea</name>
    <dbReference type="NCBI Taxonomy" id="43366"/>
    <lineage>
        <taxon>Eukaryota</taxon>
        <taxon>Viridiplantae</taxon>
        <taxon>Streptophyta</taxon>
        <taxon>Embryophyta</taxon>
        <taxon>Tracheophyta</taxon>
        <taxon>Spermatophyta</taxon>
        <taxon>Magnoliopsida</taxon>
        <taxon>eudicotyledons</taxon>
        <taxon>Gunneridae</taxon>
        <taxon>Pentapetalae</taxon>
        <taxon>rosids</taxon>
        <taxon>fabids</taxon>
        <taxon>Fabales</taxon>
        <taxon>Fabaceae</taxon>
        <taxon>Papilionoideae</taxon>
        <taxon>50 kb inversion clade</taxon>
        <taxon>NPAAA clade</taxon>
        <taxon>indigoferoid/millettioid clade</taxon>
        <taxon>Phaseoleae</taxon>
        <taxon>Clitoria</taxon>
    </lineage>
</organism>